<comment type="caution">
    <text evidence="2">The sequence shown here is derived from an EMBL/GenBank/DDBJ whole genome shotgun (WGS) entry which is preliminary data.</text>
</comment>
<evidence type="ECO:0000313" key="2">
    <source>
        <dbReference type="EMBL" id="OON72298.1"/>
    </source>
</evidence>
<dbReference type="InterPro" id="IPR045935">
    <property type="entry name" value="DUF6355"/>
</dbReference>
<sequence>MMKNLKRWGAVTILGAAAAFTGVPSAGATAAVEPCGYYSTGSYAYYNHCGRTTVQIKLDIVRGKDKTICVRPGTTGLGPKNHVRSAAYTGGAGCNPS</sequence>
<dbReference type="AlphaFoldDB" id="A0A1V4A0Y0"/>
<reference evidence="2 3" key="1">
    <citation type="submission" date="2017-02" db="EMBL/GenBank/DDBJ databases">
        <title>Draft Genome Sequence of Streptomyces tsukubaensis F601, a Producer of the immunosuppressant tacrolimus FK506.</title>
        <authorList>
            <person name="Zong G."/>
            <person name="Zhong C."/>
            <person name="Fu J."/>
            <person name="Qin R."/>
            <person name="Cao G."/>
        </authorList>
    </citation>
    <scope>NUCLEOTIDE SEQUENCE [LARGE SCALE GENOMIC DNA]</scope>
    <source>
        <strain evidence="2 3">F601</strain>
    </source>
</reference>
<evidence type="ECO:0000256" key="1">
    <source>
        <dbReference type="SAM" id="SignalP"/>
    </source>
</evidence>
<evidence type="ECO:0008006" key="4">
    <source>
        <dbReference type="Google" id="ProtNLM"/>
    </source>
</evidence>
<dbReference type="Proteomes" id="UP000190539">
    <property type="component" value="Unassembled WGS sequence"/>
</dbReference>
<accession>A0A1V4A0Y0</accession>
<dbReference type="EMBL" id="MVFC01000039">
    <property type="protein sequence ID" value="OON72298.1"/>
    <property type="molecule type" value="Genomic_DNA"/>
</dbReference>
<protein>
    <recommendedName>
        <fullName evidence="4">Alpha-amylase</fullName>
    </recommendedName>
</protein>
<dbReference type="OrthoDB" id="3540574at2"/>
<name>A0A1V4A0Y0_9ACTN</name>
<evidence type="ECO:0000313" key="3">
    <source>
        <dbReference type="Proteomes" id="UP000190539"/>
    </source>
</evidence>
<dbReference type="RefSeq" id="WP_143621549.1">
    <property type="nucleotide sequence ID" value="NZ_CP045178.1"/>
</dbReference>
<dbReference type="Pfam" id="PF19882">
    <property type="entry name" value="DUF6355"/>
    <property type="match status" value="1"/>
</dbReference>
<feature type="signal peptide" evidence="1">
    <location>
        <begin position="1"/>
        <end position="30"/>
    </location>
</feature>
<organism evidence="2 3">
    <name type="scientific">Streptomyces tsukubensis</name>
    <dbReference type="NCBI Taxonomy" id="83656"/>
    <lineage>
        <taxon>Bacteria</taxon>
        <taxon>Bacillati</taxon>
        <taxon>Actinomycetota</taxon>
        <taxon>Actinomycetes</taxon>
        <taxon>Kitasatosporales</taxon>
        <taxon>Streptomycetaceae</taxon>
        <taxon>Streptomyces</taxon>
    </lineage>
</organism>
<feature type="chain" id="PRO_5039694290" description="Alpha-amylase" evidence="1">
    <location>
        <begin position="31"/>
        <end position="97"/>
    </location>
</feature>
<proteinExistence type="predicted"/>
<keyword evidence="1" id="KW-0732">Signal</keyword>
<keyword evidence="3" id="KW-1185">Reference proteome</keyword>
<gene>
    <name evidence="2" type="ORF">B1H18_29965</name>
</gene>